<feature type="compositionally biased region" description="Polar residues" evidence="1">
    <location>
        <begin position="87"/>
        <end position="113"/>
    </location>
</feature>
<reference evidence="2" key="1">
    <citation type="submission" date="2006-10" db="EMBL/GenBank/DDBJ databases">
        <authorList>
            <person name="Amadeo P."/>
            <person name="Zhao Q."/>
            <person name="Wortman J."/>
            <person name="Fraser-Liggett C."/>
            <person name="Carlton J."/>
        </authorList>
    </citation>
    <scope>NUCLEOTIDE SEQUENCE</scope>
    <source>
        <strain evidence="2">G3</strain>
    </source>
</reference>
<feature type="region of interest" description="Disordered" evidence="1">
    <location>
        <begin position="53"/>
        <end position="145"/>
    </location>
</feature>
<evidence type="ECO:0000313" key="3">
    <source>
        <dbReference type="Proteomes" id="UP000001542"/>
    </source>
</evidence>
<dbReference type="VEuPathDB" id="TrichDB:TVAG_485910"/>
<dbReference type="RefSeq" id="XP_001321167.1">
    <property type="nucleotide sequence ID" value="XM_001321132.1"/>
</dbReference>
<organism evidence="2 3">
    <name type="scientific">Trichomonas vaginalis (strain ATCC PRA-98 / G3)</name>
    <dbReference type="NCBI Taxonomy" id="412133"/>
    <lineage>
        <taxon>Eukaryota</taxon>
        <taxon>Metamonada</taxon>
        <taxon>Parabasalia</taxon>
        <taxon>Trichomonadida</taxon>
        <taxon>Trichomonadidae</taxon>
        <taxon>Trichomonas</taxon>
    </lineage>
</organism>
<proteinExistence type="predicted"/>
<reference evidence="2" key="2">
    <citation type="journal article" date="2007" name="Science">
        <title>Draft genome sequence of the sexually transmitted pathogen Trichomonas vaginalis.</title>
        <authorList>
            <person name="Carlton J.M."/>
            <person name="Hirt R.P."/>
            <person name="Silva J.C."/>
            <person name="Delcher A.L."/>
            <person name="Schatz M."/>
            <person name="Zhao Q."/>
            <person name="Wortman J.R."/>
            <person name="Bidwell S.L."/>
            <person name="Alsmark U.C.M."/>
            <person name="Besteiro S."/>
            <person name="Sicheritz-Ponten T."/>
            <person name="Noel C.J."/>
            <person name="Dacks J.B."/>
            <person name="Foster P.G."/>
            <person name="Simillion C."/>
            <person name="Van de Peer Y."/>
            <person name="Miranda-Saavedra D."/>
            <person name="Barton G.J."/>
            <person name="Westrop G.D."/>
            <person name="Mueller S."/>
            <person name="Dessi D."/>
            <person name="Fiori P.L."/>
            <person name="Ren Q."/>
            <person name="Paulsen I."/>
            <person name="Zhang H."/>
            <person name="Bastida-Corcuera F.D."/>
            <person name="Simoes-Barbosa A."/>
            <person name="Brown M.T."/>
            <person name="Hayes R.D."/>
            <person name="Mukherjee M."/>
            <person name="Okumura C.Y."/>
            <person name="Schneider R."/>
            <person name="Smith A.J."/>
            <person name="Vanacova S."/>
            <person name="Villalvazo M."/>
            <person name="Haas B.J."/>
            <person name="Pertea M."/>
            <person name="Feldblyum T.V."/>
            <person name="Utterback T.R."/>
            <person name="Shu C.L."/>
            <person name="Osoegawa K."/>
            <person name="de Jong P.J."/>
            <person name="Hrdy I."/>
            <person name="Horvathova L."/>
            <person name="Zubacova Z."/>
            <person name="Dolezal P."/>
            <person name="Malik S.B."/>
            <person name="Logsdon J.M. Jr."/>
            <person name="Henze K."/>
            <person name="Gupta A."/>
            <person name="Wang C.C."/>
            <person name="Dunne R.L."/>
            <person name="Upcroft J.A."/>
            <person name="Upcroft P."/>
            <person name="White O."/>
            <person name="Salzberg S.L."/>
            <person name="Tang P."/>
            <person name="Chiu C.-H."/>
            <person name="Lee Y.-S."/>
            <person name="Embley T.M."/>
            <person name="Coombs G.H."/>
            <person name="Mottram J.C."/>
            <person name="Tachezy J."/>
            <person name="Fraser-Liggett C.M."/>
            <person name="Johnson P.J."/>
        </authorList>
    </citation>
    <scope>NUCLEOTIDE SEQUENCE [LARGE SCALE GENOMIC DNA]</scope>
    <source>
        <strain evidence="2">G3</strain>
    </source>
</reference>
<protein>
    <submittedName>
        <fullName evidence="2">Uncharacterized protein</fullName>
    </submittedName>
</protein>
<dbReference type="Proteomes" id="UP000001542">
    <property type="component" value="Unassembled WGS sequence"/>
</dbReference>
<accession>A2EED8</accession>
<dbReference type="EMBL" id="DS113367">
    <property type="protein sequence ID" value="EAY08944.1"/>
    <property type="molecule type" value="Genomic_DNA"/>
</dbReference>
<feature type="compositionally biased region" description="Basic and acidic residues" evidence="1">
    <location>
        <begin position="114"/>
        <end position="126"/>
    </location>
</feature>
<dbReference type="AlphaFoldDB" id="A2EED8"/>
<dbReference type="KEGG" id="tva:4766847"/>
<sequence length="159" mass="18581">MNDFDYKYHKRSPKRWNFDELNNEKEYLDNIAIDILSTCRSEFTDPENFQFKPVITPTISSPHRLSTASYSSISSKSVSSQSSNSSTPPNRNKSQTSNNFESNSHQSFASFLSDSDHETFSSFEKKPKPKKQPKPYRIKRDQEIDEFVDNITDYTKWRT</sequence>
<feature type="compositionally biased region" description="Basic residues" evidence="1">
    <location>
        <begin position="127"/>
        <end position="137"/>
    </location>
</feature>
<feature type="compositionally biased region" description="Low complexity" evidence="1">
    <location>
        <begin position="66"/>
        <end position="86"/>
    </location>
</feature>
<dbReference type="SMR" id="A2EED8"/>
<name>A2EED8_TRIV3</name>
<dbReference type="InParanoid" id="A2EED8"/>
<gene>
    <name evidence="2" type="ORF">TVAG_485910</name>
</gene>
<evidence type="ECO:0000313" key="2">
    <source>
        <dbReference type="EMBL" id="EAY08944.1"/>
    </source>
</evidence>
<dbReference type="VEuPathDB" id="TrichDB:TVAGG3_0691520"/>
<keyword evidence="3" id="KW-1185">Reference proteome</keyword>
<evidence type="ECO:0000256" key="1">
    <source>
        <dbReference type="SAM" id="MobiDB-lite"/>
    </source>
</evidence>